<evidence type="ECO:0000259" key="3">
    <source>
        <dbReference type="Pfam" id="PF05225"/>
    </source>
</evidence>
<name>A0ABQ9HCN0_9NEOP</name>
<accession>A0ABQ9HCN0</accession>
<dbReference type="Pfam" id="PF03184">
    <property type="entry name" value="DDE_1"/>
    <property type="match status" value="1"/>
</dbReference>
<gene>
    <name evidence="4" type="ORF">PR048_018523</name>
</gene>
<dbReference type="Gene3D" id="1.10.10.60">
    <property type="entry name" value="Homeodomain-like"/>
    <property type="match status" value="1"/>
</dbReference>
<evidence type="ECO:0000259" key="2">
    <source>
        <dbReference type="Pfam" id="PF03184"/>
    </source>
</evidence>
<keyword evidence="5" id="KW-1185">Reference proteome</keyword>
<sequence>MHIWSNESMAGAIQEIPEGKMVYRKASKAYSMPQTPLERKVKEARQMGLSSKAAAKKIRTWGACYSRNLYECCRKLDATYVFPRKRGNLLIDDAPPGSFAVYHVSDWRTKETFLAWFRWFLDFSNPGFQKPVLLILDCHSSHAKSLELINLARESNVGLLCFPLHTTHRLQPLNVSFKAPLSAFYEQESSYCTDCNTEMYSLTICLRHKVPKSSHLITVTNNRKHEWLEEVQHYQQNSSHQNLHALLR</sequence>
<comment type="caution">
    <text evidence="4">The sequence shown here is derived from an EMBL/GenBank/DDBJ whole genome shotgun (WGS) entry which is preliminary data.</text>
</comment>
<dbReference type="Proteomes" id="UP001159363">
    <property type="component" value="Chromosome 5"/>
</dbReference>
<feature type="domain" description="DDE-1" evidence="2">
    <location>
        <begin position="106"/>
        <end position="187"/>
    </location>
</feature>
<comment type="subcellular location">
    <subcellularLocation>
        <location evidence="1">Nucleus</location>
    </subcellularLocation>
</comment>
<evidence type="ECO:0008006" key="6">
    <source>
        <dbReference type="Google" id="ProtNLM"/>
    </source>
</evidence>
<dbReference type="EMBL" id="JARBHB010000006">
    <property type="protein sequence ID" value="KAJ8882035.1"/>
    <property type="molecule type" value="Genomic_DNA"/>
</dbReference>
<feature type="domain" description="HTH psq-type" evidence="3">
    <location>
        <begin position="5"/>
        <end position="43"/>
    </location>
</feature>
<organism evidence="4 5">
    <name type="scientific">Dryococelus australis</name>
    <dbReference type="NCBI Taxonomy" id="614101"/>
    <lineage>
        <taxon>Eukaryota</taxon>
        <taxon>Metazoa</taxon>
        <taxon>Ecdysozoa</taxon>
        <taxon>Arthropoda</taxon>
        <taxon>Hexapoda</taxon>
        <taxon>Insecta</taxon>
        <taxon>Pterygota</taxon>
        <taxon>Neoptera</taxon>
        <taxon>Polyneoptera</taxon>
        <taxon>Phasmatodea</taxon>
        <taxon>Verophasmatodea</taxon>
        <taxon>Anareolatae</taxon>
        <taxon>Phasmatidae</taxon>
        <taxon>Eurycanthinae</taxon>
        <taxon>Dryococelus</taxon>
    </lineage>
</organism>
<reference evidence="4 5" key="1">
    <citation type="submission" date="2023-02" db="EMBL/GenBank/DDBJ databases">
        <title>LHISI_Scaffold_Assembly.</title>
        <authorList>
            <person name="Stuart O.P."/>
            <person name="Cleave R."/>
            <person name="Magrath M.J.L."/>
            <person name="Mikheyev A.S."/>
        </authorList>
    </citation>
    <scope>NUCLEOTIDE SEQUENCE [LARGE SCALE GENOMIC DNA]</scope>
    <source>
        <strain evidence="4">Daus_M_001</strain>
        <tissue evidence="4">Leg muscle</tissue>
    </source>
</reference>
<evidence type="ECO:0000313" key="4">
    <source>
        <dbReference type="EMBL" id="KAJ8882035.1"/>
    </source>
</evidence>
<dbReference type="InterPro" id="IPR009057">
    <property type="entry name" value="Homeodomain-like_sf"/>
</dbReference>
<dbReference type="InterPro" id="IPR007889">
    <property type="entry name" value="HTH_Psq"/>
</dbReference>
<dbReference type="SUPFAM" id="SSF46689">
    <property type="entry name" value="Homeodomain-like"/>
    <property type="match status" value="1"/>
</dbReference>
<proteinExistence type="predicted"/>
<evidence type="ECO:0000256" key="1">
    <source>
        <dbReference type="ARBA" id="ARBA00004123"/>
    </source>
</evidence>
<evidence type="ECO:0000313" key="5">
    <source>
        <dbReference type="Proteomes" id="UP001159363"/>
    </source>
</evidence>
<dbReference type="Pfam" id="PF05225">
    <property type="entry name" value="HTH_psq"/>
    <property type="match status" value="1"/>
</dbReference>
<dbReference type="InterPro" id="IPR004875">
    <property type="entry name" value="DDE_SF_endonuclease_dom"/>
</dbReference>
<protein>
    <recommendedName>
        <fullName evidence="6">DDE-1 domain-containing protein</fullName>
    </recommendedName>
</protein>